<dbReference type="GO" id="GO:0035485">
    <property type="term" value="F:adenine/guanine mispair binding"/>
    <property type="evidence" value="ECO:0007669"/>
    <property type="project" value="TreeGrafter"/>
</dbReference>
<evidence type="ECO:0000256" key="14">
    <source>
        <dbReference type="ARBA" id="ARBA00023295"/>
    </source>
</evidence>
<dbReference type="GO" id="GO:0034039">
    <property type="term" value="F:8-oxo-7,8-dihydroguanine DNA N-glycosylase activity"/>
    <property type="evidence" value="ECO:0007669"/>
    <property type="project" value="TreeGrafter"/>
</dbReference>
<evidence type="ECO:0000256" key="2">
    <source>
        <dbReference type="ARBA" id="ARBA00001966"/>
    </source>
</evidence>
<organism evidence="16 17">
    <name type="scientific">Wigglesworthia glossinidia endosymbiont of Glossina morsitans morsitans</name>
    <name type="common">Yale colony</name>
    <dbReference type="NCBI Taxonomy" id="1142511"/>
    <lineage>
        <taxon>Bacteria</taxon>
        <taxon>Pseudomonadati</taxon>
        <taxon>Pseudomonadota</taxon>
        <taxon>Gammaproteobacteria</taxon>
        <taxon>Enterobacterales</taxon>
        <taxon>Erwiniaceae</taxon>
        <taxon>Wigglesworthia</taxon>
    </lineage>
</organism>
<sequence length="348" mass="41294">MKNILTISSKILFWHQAFGRKNLPWQINKTIYKVWISEIMLQQTQVKKVKIYFSKFIKKYPNIYSLSQASLDHILHLWSGLGYYARARNIYKTSQIIQNEFNGKFPKDFYILLKFPGIGRSTAGAILSSVYDKKYPILDGNVKRLFSRYLSIVYSEKREKYFWKYLEKIMPEKNCGNFNQGIMDLGSQICTKHHPKCLICPISMNCKTYINQSFNDFSLLKKVKKYCISNIEIWNLILIKKSNQSILLQHQTSSKIWKDLFCFPYFSCRKLLFIWLNIKKIQIDSIEKMKNIRHRLCNLNLYIIPIKIIVKNHIQESFFGKEFIWYKLNNPPKIGIPAPVKKILKIIN</sequence>
<evidence type="ECO:0000256" key="7">
    <source>
        <dbReference type="ARBA" id="ARBA00022485"/>
    </source>
</evidence>
<evidence type="ECO:0000256" key="12">
    <source>
        <dbReference type="ARBA" id="ARBA00023014"/>
    </source>
</evidence>
<dbReference type="SUPFAM" id="SSF48150">
    <property type="entry name" value="DNA-glycosylase"/>
    <property type="match status" value="1"/>
</dbReference>
<accession>H6Q5N7</accession>
<evidence type="ECO:0000256" key="5">
    <source>
        <dbReference type="ARBA" id="ARBA00012045"/>
    </source>
</evidence>
<keyword evidence="12" id="KW-0411">Iron-sulfur</keyword>
<dbReference type="STRING" id="1142511.WIGMOR_0081"/>
<dbReference type="CDD" id="cd00056">
    <property type="entry name" value="ENDO3c"/>
    <property type="match status" value="1"/>
</dbReference>
<keyword evidence="11" id="KW-0408">Iron</keyword>
<dbReference type="EMBL" id="CP003315">
    <property type="protein sequence ID" value="AFA40941.1"/>
    <property type="molecule type" value="Genomic_DNA"/>
</dbReference>
<name>H6Q5N7_WIGGL</name>
<dbReference type="NCBIfam" id="TIGR01084">
    <property type="entry name" value="mutY"/>
    <property type="match status" value="1"/>
</dbReference>
<dbReference type="GO" id="GO:0032357">
    <property type="term" value="F:oxidized purine DNA binding"/>
    <property type="evidence" value="ECO:0007669"/>
    <property type="project" value="TreeGrafter"/>
</dbReference>
<dbReference type="Proteomes" id="UP000009061">
    <property type="component" value="Chromosome"/>
</dbReference>
<dbReference type="PANTHER" id="PTHR42944:SF1">
    <property type="entry name" value="ADENINE DNA GLYCOSYLASE"/>
    <property type="match status" value="1"/>
</dbReference>
<feature type="domain" description="HhH-GPD" evidence="15">
    <location>
        <begin position="40"/>
        <end position="188"/>
    </location>
</feature>
<keyword evidence="8" id="KW-0479">Metal-binding</keyword>
<dbReference type="AlphaFoldDB" id="H6Q5N7"/>
<dbReference type="SUPFAM" id="SSF55811">
    <property type="entry name" value="Nudix"/>
    <property type="match status" value="1"/>
</dbReference>
<comment type="cofactor">
    <cofactor evidence="2">
        <name>[4Fe-4S] cluster</name>
        <dbReference type="ChEBI" id="CHEBI:49883"/>
    </cofactor>
</comment>
<evidence type="ECO:0000256" key="11">
    <source>
        <dbReference type="ARBA" id="ARBA00023004"/>
    </source>
</evidence>
<evidence type="ECO:0000256" key="9">
    <source>
        <dbReference type="ARBA" id="ARBA00022763"/>
    </source>
</evidence>
<dbReference type="Gene3D" id="1.10.1670.10">
    <property type="entry name" value="Helix-hairpin-Helix base-excision DNA repair enzymes (C-terminal)"/>
    <property type="match status" value="1"/>
</dbReference>
<keyword evidence="17" id="KW-1185">Reference proteome</keyword>
<protein>
    <recommendedName>
        <fullName evidence="6">Adenine DNA glycosylase</fullName>
        <ecNumber evidence="5">3.2.2.31</ecNumber>
    </recommendedName>
</protein>
<dbReference type="InterPro" id="IPR011257">
    <property type="entry name" value="DNA_glycosylase"/>
</dbReference>
<dbReference type="RefSeq" id="WP_014353880.1">
    <property type="nucleotide sequence ID" value="NC_016893.1"/>
</dbReference>
<dbReference type="InterPro" id="IPR044298">
    <property type="entry name" value="MIG/MutY"/>
</dbReference>
<evidence type="ECO:0000313" key="17">
    <source>
        <dbReference type="Proteomes" id="UP000009061"/>
    </source>
</evidence>
<evidence type="ECO:0000256" key="13">
    <source>
        <dbReference type="ARBA" id="ARBA00023204"/>
    </source>
</evidence>
<evidence type="ECO:0000259" key="15">
    <source>
        <dbReference type="SMART" id="SM00478"/>
    </source>
</evidence>
<evidence type="ECO:0000256" key="4">
    <source>
        <dbReference type="ARBA" id="ARBA00008343"/>
    </source>
</evidence>
<dbReference type="GO" id="GO:0051539">
    <property type="term" value="F:4 iron, 4 sulfur cluster binding"/>
    <property type="evidence" value="ECO:0007669"/>
    <property type="project" value="UniProtKB-KW"/>
</dbReference>
<keyword evidence="7" id="KW-0004">4Fe-4S</keyword>
<dbReference type="EC" id="3.2.2.31" evidence="5"/>
<evidence type="ECO:0000313" key="16">
    <source>
        <dbReference type="EMBL" id="AFA40941.1"/>
    </source>
</evidence>
<dbReference type="InterPro" id="IPR005760">
    <property type="entry name" value="A/G_AdeGlyc_MutY"/>
</dbReference>
<dbReference type="SMART" id="SM00478">
    <property type="entry name" value="ENDO3c"/>
    <property type="match status" value="1"/>
</dbReference>
<dbReference type="OrthoDB" id="9802365at2"/>
<dbReference type="KEGG" id="wgl:WIGMOR_0081"/>
<dbReference type="GO" id="GO:0006284">
    <property type="term" value="P:base-excision repair"/>
    <property type="evidence" value="ECO:0007669"/>
    <property type="project" value="InterPro"/>
</dbReference>
<comment type="catalytic activity">
    <reaction evidence="1">
        <text>Hydrolyzes free adenine bases from 7,8-dihydro-8-oxoguanine:adenine mismatched double-stranded DNA, leaving an apurinic site.</text>
        <dbReference type="EC" id="3.2.2.31"/>
    </reaction>
</comment>
<dbReference type="FunFam" id="1.10.340.30:FF:000002">
    <property type="entry name" value="Adenine DNA glycosylase"/>
    <property type="match status" value="1"/>
</dbReference>
<keyword evidence="10" id="KW-0378">Hydrolase</keyword>
<reference evidence="16 17" key="1">
    <citation type="journal article" date="2012" name="MBio">
        <title>Insight into the transmission biology and species-specific functional capabilities of tsetse (Diptera: glossinidae) obligate symbiont wigglesworthia.</title>
        <authorList>
            <person name="Rio R.V."/>
            <person name="Symula R.E."/>
            <person name="Wang J."/>
            <person name="Lohs C."/>
            <person name="Wu Y.N."/>
            <person name="Snyder A.K."/>
            <person name="Bjornson R.D."/>
            <person name="Oshima K."/>
            <person name="Biehl B.S."/>
            <person name="Perna N.T."/>
            <person name="Hattori M."/>
            <person name="Aksoy S."/>
        </authorList>
    </citation>
    <scope>NUCLEOTIDE SEQUENCE [LARGE SCALE GENOMIC DNA]</scope>
    <source>
        <strain evidence="16">WGM</strain>
    </source>
</reference>
<keyword evidence="14" id="KW-0326">Glycosidase</keyword>
<dbReference type="Gene3D" id="1.10.340.30">
    <property type="entry name" value="Hypothetical protein, domain 2"/>
    <property type="match status" value="1"/>
</dbReference>
<evidence type="ECO:0000256" key="3">
    <source>
        <dbReference type="ARBA" id="ARBA00002933"/>
    </source>
</evidence>
<dbReference type="InterPro" id="IPR015797">
    <property type="entry name" value="NUDIX_hydrolase-like_dom_sf"/>
</dbReference>
<evidence type="ECO:0000256" key="1">
    <source>
        <dbReference type="ARBA" id="ARBA00000843"/>
    </source>
</evidence>
<proteinExistence type="inferred from homology"/>
<gene>
    <name evidence="16" type="primary">mutY</name>
    <name evidence="16" type="synonym">micA</name>
    <name evidence="16" type="ORF">WIGMOR_0081</name>
</gene>
<keyword evidence="9" id="KW-0227">DNA damage</keyword>
<dbReference type="HOGENOM" id="CLU_012862_0_2_6"/>
<dbReference type="GO" id="GO:0046872">
    <property type="term" value="F:metal ion binding"/>
    <property type="evidence" value="ECO:0007669"/>
    <property type="project" value="UniProtKB-KW"/>
</dbReference>
<comment type="function">
    <text evidence="3">Adenine glycosylase active on G-A mispairs. MutY also corrects error-prone DNA synthesis past GO lesions which are due to the oxidatively damaged form of guanine: 7,8-dihydro-8-oxoguanine (8-oxo-dGTP).</text>
</comment>
<dbReference type="GO" id="GO:0006298">
    <property type="term" value="P:mismatch repair"/>
    <property type="evidence" value="ECO:0007669"/>
    <property type="project" value="TreeGrafter"/>
</dbReference>
<dbReference type="InterPro" id="IPR029119">
    <property type="entry name" value="MutY_C"/>
</dbReference>
<dbReference type="InterPro" id="IPR023170">
    <property type="entry name" value="HhH_base_excis_C"/>
</dbReference>
<dbReference type="eggNOG" id="COG1194">
    <property type="taxonomic scope" value="Bacteria"/>
</dbReference>
<evidence type="ECO:0000256" key="6">
    <source>
        <dbReference type="ARBA" id="ARBA00022023"/>
    </source>
</evidence>
<evidence type="ECO:0000256" key="8">
    <source>
        <dbReference type="ARBA" id="ARBA00022723"/>
    </source>
</evidence>
<keyword evidence="13" id="KW-0234">DNA repair</keyword>
<dbReference type="InterPro" id="IPR003265">
    <property type="entry name" value="HhH-GPD_domain"/>
</dbReference>
<dbReference type="Pfam" id="PF14815">
    <property type="entry name" value="NUDIX_4"/>
    <property type="match status" value="1"/>
</dbReference>
<dbReference type="PANTHER" id="PTHR42944">
    <property type="entry name" value="ADENINE DNA GLYCOSYLASE"/>
    <property type="match status" value="1"/>
</dbReference>
<evidence type="ECO:0000256" key="10">
    <source>
        <dbReference type="ARBA" id="ARBA00022801"/>
    </source>
</evidence>
<dbReference type="GO" id="GO:0000701">
    <property type="term" value="F:purine-specific mismatch base pair DNA N-glycosylase activity"/>
    <property type="evidence" value="ECO:0007669"/>
    <property type="project" value="UniProtKB-EC"/>
</dbReference>
<dbReference type="Pfam" id="PF00730">
    <property type="entry name" value="HhH-GPD"/>
    <property type="match status" value="1"/>
</dbReference>
<comment type="similarity">
    <text evidence="4">Belongs to the Nth/MutY family.</text>
</comment>